<dbReference type="PROSITE" id="PS51891">
    <property type="entry name" value="CENP_V_GFA"/>
    <property type="match status" value="1"/>
</dbReference>
<dbReference type="Gene3D" id="3.90.1590.10">
    <property type="entry name" value="glutathione-dependent formaldehyde- activating enzyme (gfa)"/>
    <property type="match status" value="1"/>
</dbReference>
<protein>
    <recommendedName>
        <fullName evidence="6">CENP-V/GFA domain-containing protein</fullName>
    </recommendedName>
</protein>
<sequence>MDASCQCGAVTFKTPLRHPLALYICHCAECRRQTSSAFGVSAIFPRFPLPSEALLSCYNYFCKQCGTRLIHSTAGKNFVSVKGGCLEGLDWSKAIHIWTKSAMVPIPEDATRSEEECSVFEAFCSSQESLDQPHTVRGGTGERVSSKHNW</sequence>
<dbReference type="SUPFAM" id="SSF51316">
    <property type="entry name" value="Mss4-like"/>
    <property type="match status" value="1"/>
</dbReference>
<dbReference type="OrthoDB" id="5290969at2759"/>
<evidence type="ECO:0000313" key="8">
    <source>
        <dbReference type="Proteomes" id="UP000001805"/>
    </source>
</evidence>
<dbReference type="SMR" id="V5IPQ3"/>
<dbReference type="Proteomes" id="UP000001805">
    <property type="component" value="Chromosome 1, Linkage Group I"/>
</dbReference>
<feature type="domain" description="CENP-V/GFA" evidence="6">
    <location>
        <begin position="1"/>
        <end position="92"/>
    </location>
</feature>
<evidence type="ECO:0000256" key="2">
    <source>
        <dbReference type="ARBA" id="ARBA00022723"/>
    </source>
</evidence>
<dbReference type="KEGG" id="ncr:NCU16402"/>
<keyword evidence="3" id="KW-0862">Zinc</keyword>
<evidence type="ECO:0000256" key="1">
    <source>
        <dbReference type="ARBA" id="ARBA00005495"/>
    </source>
</evidence>
<dbReference type="GeneID" id="23569450"/>
<dbReference type="InterPro" id="IPR006913">
    <property type="entry name" value="CENP-V/GFA"/>
</dbReference>
<gene>
    <name evidence="7" type="ORF">NCU16402</name>
</gene>
<dbReference type="AlphaFoldDB" id="V5IPQ3"/>
<dbReference type="PANTHER" id="PTHR33337:SF3">
    <property type="entry name" value="CENP-V_GFA DOMAIN-CONTAINING PROTEIN"/>
    <property type="match status" value="1"/>
</dbReference>
<feature type="region of interest" description="Disordered" evidence="5">
    <location>
        <begin position="131"/>
        <end position="150"/>
    </location>
</feature>
<keyword evidence="2" id="KW-0479">Metal-binding</keyword>
<keyword evidence="4" id="KW-0456">Lyase</keyword>
<dbReference type="EMBL" id="CM002236">
    <property type="protein sequence ID" value="ESA44143.1"/>
    <property type="molecule type" value="Genomic_DNA"/>
</dbReference>
<evidence type="ECO:0000259" key="6">
    <source>
        <dbReference type="PROSITE" id="PS51891"/>
    </source>
</evidence>
<dbReference type="InterPro" id="IPR011057">
    <property type="entry name" value="Mss4-like_sf"/>
</dbReference>
<dbReference type="Pfam" id="PF04828">
    <property type="entry name" value="GFA"/>
    <property type="match status" value="1"/>
</dbReference>
<proteinExistence type="inferred from homology"/>
<organism evidence="7 8">
    <name type="scientific">Neurospora crassa (strain ATCC 24698 / 74-OR23-1A / CBS 708.71 / DSM 1257 / FGSC 987)</name>
    <dbReference type="NCBI Taxonomy" id="367110"/>
    <lineage>
        <taxon>Eukaryota</taxon>
        <taxon>Fungi</taxon>
        <taxon>Dikarya</taxon>
        <taxon>Ascomycota</taxon>
        <taxon>Pezizomycotina</taxon>
        <taxon>Sordariomycetes</taxon>
        <taxon>Sordariomycetidae</taxon>
        <taxon>Sordariales</taxon>
        <taxon>Sordariaceae</taxon>
        <taxon>Neurospora</taxon>
    </lineage>
</organism>
<evidence type="ECO:0000256" key="3">
    <source>
        <dbReference type="ARBA" id="ARBA00022833"/>
    </source>
</evidence>
<dbReference type="VEuPathDB" id="FungiDB:NCU16402"/>
<comment type="similarity">
    <text evidence="1">Belongs to the Gfa family.</text>
</comment>
<accession>V5IPQ3</accession>
<dbReference type="GO" id="GO:0016846">
    <property type="term" value="F:carbon-sulfur lyase activity"/>
    <property type="evidence" value="ECO:0007669"/>
    <property type="project" value="InterPro"/>
</dbReference>
<evidence type="ECO:0000256" key="5">
    <source>
        <dbReference type="SAM" id="MobiDB-lite"/>
    </source>
</evidence>
<dbReference type="PANTHER" id="PTHR33337">
    <property type="entry name" value="GFA DOMAIN-CONTAINING PROTEIN"/>
    <property type="match status" value="1"/>
</dbReference>
<evidence type="ECO:0000313" key="7">
    <source>
        <dbReference type="EMBL" id="ESA44143.1"/>
    </source>
</evidence>
<name>V5IPQ3_NEUCR</name>
<keyword evidence="8" id="KW-1185">Reference proteome</keyword>
<dbReference type="RefSeq" id="XP_011393390.1">
    <property type="nucleotide sequence ID" value="XM_011395088.1"/>
</dbReference>
<evidence type="ECO:0000256" key="4">
    <source>
        <dbReference type="ARBA" id="ARBA00023239"/>
    </source>
</evidence>
<reference evidence="7 8" key="1">
    <citation type="journal article" date="2003" name="Nature">
        <title>The genome sequence of the filamentous fungus Neurospora crassa.</title>
        <authorList>
            <person name="Galagan J.E."/>
            <person name="Calvo S.E."/>
            <person name="Borkovich K.A."/>
            <person name="Selker E.U."/>
            <person name="Read N.D."/>
            <person name="Jaffe D."/>
            <person name="FitzHugh W."/>
            <person name="Ma L.J."/>
            <person name="Smirnov S."/>
            <person name="Purcell S."/>
            <person name="Rehman B."/>
            <person name="Elkins T."/>
            <person name="Engels R."/>
            <person name="Wang S."/>
            <person name="Nielsen C.B."/>
            <person name="Butler J."/>
            <person name="Endrizzi M."/>
            <person name="Qui D."/>
            <person name="Ianakiev P."/>
            <person name="Bell-Pedersen D."/>
            <person name="Nelson M.A."/>
            <person name="Werner-Washburne M."/>
            <person name="Selitrennikoff C.P."/>
            <person name="Kinsey J.A."/>
            <person name="Braun E.L."/>
            <person name="Zelter A."/>
            <person name="Schulte U."/>
            <person name="Kothe G.O."/>
            <person name="Jedd G."/>
            <person name="Mewes W."/>
            <person name="Staben C."/>
            <person name="Marcotte E."/>
            <person name="Greenberg D."/>
            <person name="Roy A."/>
            <person name="Foley K."/>
            <person name="Naylor J."/>
            <person name="Stange-Thomann N."/>
            <person name="Barrett R."/>
            <person name="Gnerre S."/>
            <person name="Kamal M."/>
            <person name="Kamvysselis M."/>
            <person name="Mauceli E."/>
            <person name="Bielke C."/>
            <person name="Rudd S."/>
            <person name="Frishman D."/>
            <person name="Krystofova S."/>
            <person name="Rasmussen C."/>
            <person name="Metzenberg R.L."/>
            <person name="Perkins D.D."/>
            <person name="Kroken S."/>
            <person name="Cogoni C."/>
            <person name="Macino G."/>
            <person name="Catcheside D."/>
            <person name="Li W."/>
            <person name="Pratt R.J."/>
            <person name="Osmani S.A."/>
            <person name="DeSouza C.P."/>
            <person name="Glass L."/>
            <person name="Orbach M.J."/>
            <person name="Berglund J.A."/>
            <person name="Voelker R."/>
            <person name="Yarden O."/>
            <person name="Plamann M."/>
            <person name="Seiler S."/>
            <person name="Dunlap J."/>
            <person name="Radford A."/>
            <person name="Aramayo R."/>
            <person name="Natvig D.O."/>
            <person name="Alex L.A."/>
            <person name="Mannhaupt G."/>
            <person name="Ebbole D.J."/>
            <person name="Freitag M."/>
            <person name="Paulsen I."/>
            <person name="Sachs M.S."/>
            <person name="Lander E.S."/>
            <person name="Nusbaum C."/>
            <person name="Birren B."/>
        </authorList>
    </citation>
    <scope>NUCLEOTIDE SEQUENCE [LARGE SCALE GENOMIC DNA]</scope>
    <source>
        <strain evidence="8">ATCC 24698 / 74-OR23-1A / CBS 708.71 / DSM 1257 / FGSC 987</strain>
    </source>
</reference>
<dbReference type="GO" id="GO:0046872">
    <property type="term" value="F:metal ion binding"/>
    <property type="evidence" value="ECO:0007669"/>
    <property type="project" value="UniProtKB-KW"/>
</dbReference>